<sequence length="276" mass="29579">MSQSLRTILITGATDGLGRGLALRLAAPDTRLVLHGRSAERAEQVAEQVRALGATAEVRLADLAELHQVDRLADTVLADFDRLDVLVNNAGIGAGAPGAGRELSADGYELRLAVNHLSGYHLTNRLLGLVERAPQGGRIVNVASAGQQAIDFTDPQLTRRYDGGTAYRQAKLAQILFTFDLAERLTAAGSPVTVNALHPATFMATTMVREAGVEPWSTVEEGVEAVRRLAVGPAGERTGRYYDGTRETRADDQAYDPQAREQLRVLCDELVAKALG</sequence>
<dbReference type="RefSeq" id="WP_145902694.1">
    <property type="nucleotide sequence ID" value="NZ_BAAAMZ010000020.1"/>
</dbReference>
<dbReference type="GO" id="GO:0016491">
    <property type="term" value="F:oxidoreductase activity"/>
    <property type="evidence" value="ECO:0007669"/>
    <property type="project" value="UniProtKB-KW"/>
</dbReference>
<dbReference type="AlphaFoldDB" id="A0A561UAD9"/>
<evidence type="ECO:0000256" key="2">
    <source>
        <dbReference type="RuleBase" id="RU000363"/>
    </source>
</evidence>
<evidence type="ECO:0000256" key="1">
    <source>
        <dbReference type="ARBA" id="ARBA00023002"/>
    </source>
</evidence>
<dbReference type="PANTHER" id="PTHR43157:SF31">
    <property type="entry name" value="PHOSPHATIDYLINOSITOL-GLYCAN BIOSYNTHESIS CLASS F PROTEIN"/>
    <property type="match status" value="1"/>
</dbReference>
<gene>
    <name evidence="3" type="ORF">FHX73_1182</name>
</gene>
<protein>
    <submittedName>
        <fullName evidence="3">Short-subunit dehydrogenase</fullName>
    </submittedName>
</protein>
<keyword evidence="1" id="KW-0560">Oxidoreductase</keyword>
<keyword evidence="4" id="KW-1185">Reference proteome</keyword>
<organism evidence="3 4">
    <name type="scientific">Kitasatospora viridis</name>
    <dbReference type="NCBI Taxonomy" id="281105"/>
    <lineage>
        <taxon>Bacteria</taxon>
        <taxon>Bacillati</taxon>
        <taxon>Actinomycetota</taxon>
        <taxon>Actinomycetes</taxon>
        <taxon>Kitasatosporales</taxon>
        <taxon>Streptomycetaceae</taxon>
        <taxon>Kitasatospora</taxon>
    </lineage>
</organism>
<dbReference type="EMBL" id="VIWT01000001">
    <property type="protein sequence ID" value="TWF96318.1"/>
    <property type="molecule type" value="Genomic_DNA"/>
</dbReference>
<dbReference type="SUPFAM" id="SSF51735">
    <property type="entry name" value="NAD(P)-binding Rossmann-fold domains"/>
    <property type="match status" value="1"/>
</dbReference>
<reference evidence="3 4" key="1">
    <citation type="submission" date="2019-06" db="EMBL/GenBank/DDBJ databases">
        <title>Sequencing the genomes of 1000 actinobacteria strains.</title>
        <authorList>
            <person name="Klenk H.-P."/>
        </authorList>
    </citation>
    <scope>NUCLEOTIDE SEQUENCE [LARGE SCALE GENOMIC DNA]</scope>
    <source>
        <strain evidence="3 4">DSM 44826</strain>
    </source>
</reference>
<name>A0A561UAD9_9ACTN</name>
<dbReference type="PRINTS" id="PR00080">
    <property type="entry name" value="SDRFAMILY"/>
</dbReference>
<evidence type="ECO:0000313" key="3">
    <source>
        <dbReference type="EMBL" id="TWF96318.1"/>
    </source>
</evidence>
<comment type="similarity">
    <text evidence="2">Belongs to the short-chain dehydrogenases/reductases (SDR) family.</text>
</comment>
<accession>A0A561UAD9</accession>
<dbReference type="Proteomes" id="UP000317940">
    <property type="component" value="Unassembled WGS sequence"/>
</dbReference>
<dbReference type="Gene3D" id="3.40.50.720">
    <property type="entry name" value="NAD(P)-binding Rossmann-like Domain"/>
    <property type="match status" value="1"/>
</dbReference>
<dbReference type="Pfam" id="PF00106">
    <property type="entry name" value="adh_short"/>
    <property type="match status" value="1"/>
</dbReference>
<proteinExistence type="inferred from homology"/>
<dbReference type="PRINTS" id="PR00081">
    <property type="entry name" value="GDHRDH"/>
</dbReference>
<dbReference type="InterPro" id="IPR036291">
    <property type="entry name" value="NAD(P)-bd_dom_sf"/>
</dbReference>
<dbReference type="InterPro" id="IPR002347">
    <property type="entry name" value="SDR_fam"/>
</dbReference>
<comment type="caution">
    <text evidence="3">The sequence shown here is derived from an EMBL/GenBank/DDBJ whole genome shotgun (WGS) entry which is preliminary data.</text>
</comment>
<evidence type="ECO:0000313" key="4">
    <source>
        <dbReference type="Proteomes" id="UP000317940"/>
    </source>
</evidence>
<dbReference type="OrthoDB" id="3237043at2"/>
<dbReference type="PANTHER" id="PTHR43157">
    <property type="entry name" value="PHOSPHATIDYLINOSITOL-GLYCAN BIOSYNTHESIS CLASS F PROTEIN-RELATED"/>
    <property type="match status" value="1"/>
</dbReference>